<dbReference type="PANTHER" id="PTHR43000">
    <property type="entry name" value="DTDP-D-GLUCOSE 4,6-DEHYDRATASE-RELATED"/>
    <property type="match status" value="1"/>
</dbReference>
<gene>
    <name evidence="3" type="primary">wbgU_14</name>
    <name evidence="3" type="ORF">SDC9_52171</name>
</gene>
<comment type="similarity">
    <text evidence="1">Belongs to the NAD(P)-dependent epimerase/dehydratase family.</text>
</comment>
<feature type="domain" description="NAD-dependent epimerase/dehydratase" evidence="2">
    <location>
        <begin position="15"/>
        <end position="253"/>
    </location>
</feature>
<protein>
    <submittedName>
        <fullName evidence="3">UDP-N-acetylglucosamine 4-epimerase</fullName>
        <ecNumber evidence="3">5.1.3.7</ecNumber>
    </submittedName>
</protein>
<reference evidence="3" key="1">
    <citation type="submission" date="2019-08" db="EMBL/GenBank/DDBJ databases">
        <authorList>
            <person name="Kucharzyk K."/>
            <person name="Murdoch R.W."/>
            <person name="Higgins S."/>
            <person name="Loffler F."/>
        </authorList>
    </citation>
    <scope>NUCLEOTIDE SEQUENCE</scope>
</reference>
<dbReference type="EC" id="5.1.3.7" evidence="3"/>
<organism evidence="3">
    <name type="scientific">bioreactor metagenome</name>
    <dbReference type="NCBI Taxonomy" id="1076179"/>
    <lineage>
        <taxon>unclassified sequences</taxon>
        <taxon>metagenomes</taxon>
        <taxon>ecological metagenomes</taxon>
    </lineage>
</organism>
<dbReference type="SUPFAM" id="SSF51735">
    <property type="entry name" value="NAD(P)-binding Rossmann-fold domains"/>
    <property type="match status" value="1"/>
</dbReference>
<comment type="caution">
    <text evidence="3">The sequence shown here is derived from an EMBL/GenBank/DDBJ whole genome shotgun (WGS) entry which is preliminary data.</text>
</comment>
<dbReference type="Gene3D" id="3.40.50.720">
    <property type="entry name" value="NAD(P)-binding Rossmann-like Domain"/>
    <property type="match status" value="1"/>
</dbReference>
<dbReference type="CDD" id="cd05256">
    <property type="entry name" value="UDP_AE_SDR_e"/>
    <property type="match status" value="1"/>
</dbReference>
<sequence length="324" mass="36967">MSYKELVFPKDSLFLITGGAGFIGSNLCEAILNMGYKVRCLDNLSNGFLKNIEPFLPNPRFTFIKGDITYYQTCLQATEGVDYVLHQAAWGSVPRSIEMPLFYEQNNVMGTLNMMEASRQNQVKKFVYASSSSVYGDEPNLPKTEGREGNILSPYALTKRTNEEYGKLYFNLYGLETYGLRYFNVFGKRQNPDGAYAAVIPKWIRQFMNHEPPLIHGDGKQSRDFTYIENVIEANLDACQANSEVAGEVYNIASGEQIVLIEIYYMLSEVFRKTIDPIFTPTRVGDIKHSLADIEKAQKMIGYKPSYSFRKGFLESIDWYRNNL</sequence>
<dbReference type="EMBL" id="VSSQ01001173">
    <property type="protein sequence ID" value="MPM05876.1"/>
    <property type="molecule type" value="Genomic_DNA"/>
</dbReference>
<name>A0A644WPP6_9ZZZZ</name>
<dbReference type="Gene3D" id="3.90.25.10">
    <property type="entry name" value="UDP-galactose 4-epimerase, domain 1"/>
    <property type="match status" value="1"/>
</dbReference>
<keyword evidence="3" id="KW-0413">Isomerase</keyword>
<proteinExistence type="inferred from homology"/>
<dbReference type="InterPro" id="IPR036291">
    <property type="entry name" value="NAD(P)-bd_dom_sf"/>
</dbReference>
<evidence type="ECO:0000259" key="2">
    <source>
        <dbReference type="Pfam" id="PF01370"/>
    </source>
</evidence>
<accession>A0A644WPP6</accession>
<dbReference type="InterPro" id="IPR001509">
    <property type="entry name" value="Epimerase_deHydtase"/>
</dbReference>
<dbReference type="GO" id="GO:0003974">
    <property type="term" value="F:UDP-N-acetylglucosamine 4-epimerase activity"/>
    <property type="evidence" value="ECO:0007669"/>
    <property type="project" value="UniProtKB-EC"/>
</dbReference>
<evidence type="ECO:0000256" key="1">
    <source>
        <dbReference type="ARBA" id="ARBA00007637"/>
    </source>
</evidence>
<dbReference type="AlphaFoldDB" id="A0A644WPP6"/>
<dbReference type="PRINTS" id="PR01713">
    <property type="entry name" value="NUCEPIMERASE"/>
</dbReference>
<dbReference type="Pfam" id="PF01370">
    <property type="entry name" value="Epimerase"/>
    <property type="match status" value="1"/>
</dbReference>
<evidence type="ECO:0000313" key="3">
    <source>
        <dbReference type="EMBL" id="MPM05876.1"/>
    </source>
</evidence>